<dbReference type="NCBIfam" id="TIGR00765">
    <property type="entry name" value="yihY_not_rbn"/>
    <property type="match status" value="1"/>
</dbReference>
<name>A0ABM9K1U2_9RALS</name>
<feature type="transmembrane region" description="Helical" evidence="6">
    <location>
        <begin position="148"/>
        <end position="174"/>
    </location>
</feature>
<evidence type="ECO:0000256" key="5">
    <source>
        <dbReference type="ARBA" id="ARBA00023136"/>
    </source>
</evidence>
<feature type="transmembrane region" description="Helical" evidence="6">
    <location>
        <begin position="101"/>
        <end position="120"/>
    </location>
</feature>
<dbReference type="EMBL" id="CATZLL010000002">
    <property type="protein sequence ID" value="CAJ0810320.1"/>
    <property type="molecule type" value="Genomic_DNA"/>
</dbReference>
<evidence type="ECO:0000256" key="1">
    <source>
        <dbReference type="ARBA" id="ARBA00004651"/>
    </source>
</evidence>
<proteinExistence type="predicted"/>
<keyword evidence="5 6" id="KW-0472">Membrane</keyword>
<keyword evidence="8" id="KW-1185">Reference proteome</keyword>
<evidence type="ECO:0000313" key="7">
    <source>
        <dbReference type="EMBL" id="CAJ0810320.1"/>
    </source>
</evidence>
<dbReference type="PANTHER" id="PTHR30213">
    <property type="entry name" value="INNER MEMBRANE PROTEIN YHJD"/>
    <property type="match status" value="1"/>
</dbReference>
<comment type="caution">
    <text evidence="7">The sequence shown here is derived from an EMBL/GenBank/DDBJ whole genome shotgun (WGS) entry which is preliminary data.</text>
</comment>
<dbReference type="PIRSF" id="PIRSF035875">
    <property type="entry name" value="RNase_BN"/>
    <property type="match status" value="1"/>
</dbReference>
<keyword evidence="2" id="KW-1003">Cell membrane</keyword>
<keyword evidence="3 6" id="KW-0812">Transmembrane</keyword>
<evidence type="ECO:0000256" key="3">
    <source>
        <dbReference type="ARBA" id="ARBA00022692"/>
    </source>
</evidence>
<evidence type="ECO:0000313" key="8">
    <source>
        <dbReference type="Proteomes" id="UP001189757"/>
    </source>
</evidence>
<evidence type="ECO:0000256" key="2">
    <source>
        <dbReference type="ARBA" id="ARBA00022475"/>
    </source>
</evidence>
<feature type="transmembrane region" description="Helical" evidence="6">
    <location>
        <begin position="181"/>
        <end position="208"/>
    </location>
</feature>
<dbReference type="InterPro" id="IPR017039">
    <property type="entry name" value="Virul_fac_BrkB"/>
</dbReference>
<dbReference type="Proteomes" id="UP001189757">
    <property type="component" value="Unassembled WGS sequence"/>
</dbReference>
<keyword evidence="4 6" id="KW-1133">Transmembrane helix</keyword>
<dbReference type="PANTHER" id="PTHR30213:SF1">
    <property type="entry name" value="INNER MEMBRANE PROTEIN YHJD"/>
    <property type="match status" value="1"/>
</dbReference>
<organism evidence="7 8">
    <name type="scientific">Ralstonia flaminis</name>
    <dbReference type="NCBI Taxonomy" id="3058597"/>
    <lineage>
        <taxon>Bacteria</taxon>
        <taxon>Pseudomonadati</taxon>
        <taxon>Pseudomonadota</taxon>
        <taxon>Betaproteobacteria</taxon>
        <taxon>Burkholderiales</taxon>
        <taxon>Burkholderiaceae</taxon>
        <taxon>Ralstonia</taxon>
    </lineage>
</organism>
<evidence type="ECO:0000256" key="6">
    <source>
        <dbReference type="SAM" id="Phobius"/>
    </source>
</evidence>
<dbReference type="Pfam" id="PF03631">
    <property type="entry name" value="Virul_fac_BrkB"/>
    <property type="match status" value="1"/>
</dbReference>
<feature type="transmembrane region" description="Helical" evidence="6">
    <location>
        <begin position="220"/>
        <end position="238"/>
    </location>
</feature>
<accession>A0ABM9K1U2</accession>
<reference evidence="7 8" key="1">
    <citation type="submission" date="2023-07" db="EMBL/GenBank/DDBJ databases">
        <authorList>
            <person name="Peeters C."/>
        </authorList>
    </citation>
    <scope>NUCLEOTIDE SEQUENCE [LARGE SCALE GENOMIC DNA]</scope>
    <source>
        <strain evidence="7 8">LMG 18101</strain>
    </source>
</reference>
<comment type="subcellular location">
    <subcellularLocation>
        <location evidence="1">Cell membrane</location>
        <topology evidence="1">Multi-pass membrane protein</topology>
    </subcellularLocation>
</comment>
<evidence type="ECO:0000256" key="4">
    <source>
        <dbReference type="ARBA" id="ARBA00022989"/>
    </source>
</evidence>
<dbReference type="RefSeq" id="WP_316680260.1">
    <property type="nucleotide sequence ID" value="NZ_CATZLL010000002.1"/>
</dbReference>
<sequence>MRLAAFLIDRDVLKRSTHVLMGAARQWSVHRAASKGAALSFYTLFSMAPVLVLVISIAGLFFGEQAARGEIFGQIKGLVGDQGAAAVETVLAATKRSGHGLFAAVMAVALLVIGATSAFSELKSSLDELWEVPPRQQSGLWGLLRARLLSFSLILVLAFLLLVSLIVNAALAVVQRFWGEIWAGAGFFAPVAEALSAVFAFAVVSLLFGTIFKMLPETRVAWRDVALGAVVTALLFTLGKRFIGLYLGSSAVASSYGAAGSVVALMLWIYYSAQIFFFGALVTRQYALLFGSRQEEAARAAEAITGSAARAALLNSALAPGAAPTVHAAPTANGARDSGG</sequence>
<feature type="transmembrane region" description="Helical" evidence="6">
    <location>
        <begin position="39"/>
        <end position="62"/>
    </location>
</feature>
<protein>
    <submittedName>
        <fullName evidence="7">Uncharacterized protein</fullName>
    </submittedName>
</protein>
<gene>
    <name evidence="7" type="ORF">LMG18101_00850</name>
</gene>